<name>A0ABS5PZ33_9PSED</name>
<dbReference type="Proteomes" id="UP001196601">
    <property type="component" value="Unassembled WGS sequence"/>
</dbReference>
<gene>
    <name evidence="1" type="ORF">I0D00_06390</name>
</gene>
<dbReference type="NCBIfam" id="NF033894">
    <property type="entry name" value="Eex_IncN"/>
    <property type="match status" value="1"/>
</dbReference>
<dbReference type="PROSITE" id="PS51257">
    <property type="entry name" value="PROKAR_LIPOPROTEIN"/>
    <property type="match status" value="1"/>
</dbReference>
<dbReference type="EMBL" id="JADPMV010000001">
    <property type="protein sequence ID" value="MBS7661579.1"/>
    <property type="molecule type" value="Genomic_DNA"/>
</dbReference>
<protein>
    <submittedName>
        <fullName evidence="1">EexN family lipoprotein</fullName>
    </submittedName>
</protein>
<comment type="caution">
    <text evidence="1">The sequence shown here is derived from an EMBL/GenBank/DDBJ whole genome shotgun (WGS) entry which is preliminary data.</text>
</comment>
<dbReference type="InterPro" id="IPR047937">
    <property type="entry name" value="Eex_IncN-like"/>
</dbReference>
<keyword evidence="1" id="KW-0449">Lipoprotein</keyword>
<dbReference type="RefSeq" id="WP_213638910.1">
    <property type="nucleotide sequence ID" value="NZ_JADPMV010000001.1"/>
</dbReference>
<keyword evidence="2" id="KW-1185">Reference proteome</keyword>
<accession>A0ABS5PZ33</accession>
<evidence type="ECO:0000313" key="2">
    <source>
        <dbReference type="Proteomes" id="UP001196601"/>
    </source>
</evidence>
<evidence type="ECO:0000313" key="1">
    <source>
        <dbReference type="EMBL" id="MBS7661579.1"/>
    </source>
</evidence>
<organism evidence="1 2">
    <name type="scientific">Pseudomonas lalucatii</name>
    <dbReference type="NCBI Taxonomy" id="1424203"/>
    <lineage>
        <taxon>Bacteria</taxon>
        <taxon>Pseudomonadati</taxon>
        <taxon>Pseudomonadota</taxon>
        <taxon>Gammaproteobacteria</taxon>
        <taxon>Pseudomonadales</taxon>
        <taxon>Pseudomonadaceae</taxon>
        <taxon>Pseudomonas</taxon>
    </lineage>
</organism>
<sequence>MNKIWLLLSALLLSACEKPMPFESAEFLAENPERLKELNLQCRADRSKLGDAQCNAVGDAQRIRFMGKGTPYTPYPVTSFSIPAQAPKVEAR</sequence>
<proteinExistence type="predicted"/>
<reference evidence="1 2" key="1">
    <citation type="journal article" date="2021" name="Syst. Appl. Microbiol.">
        <title>Pseudomonas lalucatii sp. nov. isolated from Vallgornera, a karstic cave in Mallorca, Western Mediterranean.</title>
        <authorList>
            <person name="Busquets A."/>
            <person name="Mulet M."/>
            <person name="Gomila M."/>
            <person name="Garcia-Valdes E."/>
        </authorList>
    </citation>
    <scope>NUCLEOTIDE SEQUENCE [LARGE SCALE GENOMIC DNA]</scope>
    <source>
        <strain evidence="1 2">R1b54</strain>
    </source>
</reference>